<dbReference type="EMBL" id="AP023356">
    <property type="protein sequence ID" value="BCJ43278.1"/>
    <property type="molecule type" value="Genomic_DNA"/>
</dbReference>
<keyword evidence="1" id="KW-0812">Transmembrane</keyword>
<keyword evidence="1" id="KW-0472">Membrane</keyword>
<name>A0ABN6CGU6_9ACTN</name>
<dbReference type="Proteomes" id="UP000676967">
    <property type="component" value="Chromosome"/>
</dbReference>
<evidence type="ECO:0000313" key="2">
    <source>
        <dbReference type="EMBL" id="BCJ43278.1"/>
    </source>
</evidence>
<protein>
    <submittedName>
        <fullName evidence="2">Membrane protein</fullName>
    </submittedName>
</protein>
<gene>
    <name evidence="2" type="ORF">Aiant_39350</name>
</gene>
<accession>A0ABN6CGU6</accession>
<evidence type="ECO:0000313" key="3">
    <source>
        <dbReference type="Proteomes" id="UP000676967"/>
    </source>
</evidence>
<feature type="transmembrane region" description="Helical" evidence="1">
    <location>
        <begin position="53"/>
        <end position="72"/>
    </location>
</feature>
<keyword evidence="1" id="KW-1133">Transmembrane helix</keyword>
<feature type="transmembrane region" description="Helical" evidence="1">
    <location>
        <begin position="135"/>
        <end position="153"/>
    </location>
</feature>
<keyword evidence="3" id="KW-1185">Reference proteome</keyword>
<dbReference type="Pfam" id="PF11377">
    <property type="entry name" value="DUF3180"/>
    <property type="match status" value="1"/>
</dbReference>
<proteinExistence type="predicted"/>
<organism evidence="2 3">
    <name type="scientific">Actinoplanes ianthinogenes</name>
    <dbReference type="NCBI Taxonomy" id="122358"/>
    <lineage>
        <taxon>Bacteria</taxon>
        <taxon>Bacillati</taxon>
        <taxon>Actinomycetota</taxon>
        <taxon>Actinomycetes</taxon>
        <taxon>Micromonosporales</taxon>
        <taxon>Micromonosporaceae</taxon>
        <taxon>Actinoplanes</taxon>
    </lineage>
</organism>
<feature type="transmembrane region" description="Helical" evidence="1">
    <location>
        <begin position="21"/>
        <end position="41"/>
    </location>
</feature>
<dbReference type="RefSeq" id="WP_229830421.1">
    <property type="nucleotide sequence ID" value="NZ_AP023356.1"/>
</dbReference>
<reference evidence="2 3" key="1">
    <citation type="submission" date="2020-08" db="EMBL/GenBank/DDBJ databases">
        <title>Whole genome shotgun sequence of Actinoplanes ianthinogenes NBRC 13996.</title>
        <authorList>
            <person name="Komaki H."/>
            <person name="Tamura T."/>
        </authorList>
    </citation>
    <scope>NUCLEOTIDE SEQUENCE [LARGE SCALE GENOMIC DNA]</scope>
    <source>
        <strain evidence="2 3">NBRC 13996</strain>
    </source>
</reference>
<evidence type="ECO:0000256" key="1">
    <source>
        <dbReference type="SAM" id="Phobius"/>
    </source>
</evidence>
<sequence>MSANPDDSPPGRRTDPSLHPTSASALVLAALIGAALGWLLLGYNQLFYKLTPLPWTAAVVLVALAITEGYLAQNTAARIQRRPGALPVEPLLVARYVALAKASSLVGALTLGFSAGVLAWLVLEPTDAAKSDLPTVATTLVGAAALVGAALWLERSCRVPDRPDHQDDDSDRPSGRR</sequence>
<dbReference type="InterPro" id="IPR021517">
    <property type="entry name" value="DUF3180"/>
</dbReference>
<feature type="transmembrane region" description="Helical" evidence="1">
    <location>
        <begin position="105"/>
        <end position="123"/>
    </location>
</feature>